<name>A0AAJ4WDE1_9GAMM</name>
<dbReference type="Pfam" id="PF02753">
    <property type="entry name" value="PapD_C"/>
    <property type="match status" value="1"/>
</dbReference>
<evidence type="ECO:0000313" key="9">
    <source>
        <dbReference type="EMBL" id="SFD41144.1"/>
    </source>
</evidence>
<comment type="caution">
    <text evidence="9">The sequence shown here is derived from an EMBL/GenBank/DDBJ whole genome shotgun (WGS) entry which is preliminary data.</text>
</comment>
<evidence type="ECO:0000313" key="10">
    <source>
        <dbReference type="Proteomes" id="UP000226420"/>
    </source>
</evidence>
<dbReference type="PANTHER" id="PTHR30251">
    <property type="entry name" value="PILUS ASSEMBLY CHAPERONE"/>
    <property type="match status" value="1"/>
</dbReference>
<evidence type="ECO:0000259" key="7">
    <source>
        <dbReference type="Pfam" id="PF00345"/>
    </source>
</evidence>
<gene>
    <name evidence="9" type="ORF">SAMN02745723_1176</name>
</gene>
<keyword evidence="3" id="KW-1029">Fimbrium biogenesis</keyword>
<feature type="domain" description="Pili assembly chaperone C-terminal" evidence="8">
    <location>
        <begin position="176"/>
        <end position="231"/>
    </location>
</feature>
<evidence type="ECO:0000256" key="5">
    <source>
        <dbReference type="ARBA" id="ARBA00022764"/>
    </source>
</evidence>
<evidence type="ECO:0000256" key="6">
    <source>
        <dbReference type="ARBA" id="ARBA00023186"/>
    </source>
</evidence>
<dbReference type="InterPro" id="IPR008962">
    <property type="entry name" value="PapD-like_sf"/>
</dbReference>
<reference evidence="9 10" key="1">
    <citation type="submission" date="2016-10" db="EMBL/GenBank/DDBJ databases">
        <authorList>
            <person name="Varghese N."/>
            <person name="Submissions S."/>
        </authorList>
    </citation>
    <scope>NUCLEOTIDE SEQUENCE [LARGE SCALE GENOMIC DNA]</scope>
    <source>
        <strain evidence="9 10">DSM 5563</strain>
    </source>
</reference>
<dbReference type="GO" id="GO:0030288">
    <property type="term" value="C:outer membrane-bounded periplasmic space"/>
    <property type="evidence" value="ECO:0007669"/>
    <property type="project" value="InterPro"/>
</dbReference>
<evidence type="ECO:0000256" key="1">
    <source>
        <dbReference type="ARBA" id="ARBA00004418"/>
    </source>
</evidence>
<keyword evidence="4" id="KW-0732">Signal</keyword>
<dbReference type="Proteomes" id="UP000226420">
    <property type="component" value="Unassembled WGS sequence"/>
</dbReference>
<evidence type="ECO:0000256" key="3">
    <source>
        <dbReference type="ARBA" id="ARBA00022558"/>
    </source>
</evidence>
<evidence type="ECO:0000256" key="4">
    <source>
        <dbReference type="ARBA" id="ARBA00022729"/>
    </source>
</evidence>
<dbReference type="EMBL" id="FOLW01000017">
    <property type="protein sequence ID" value="SFD41144.1"/>
    <property type="molecule type" value="Genomic_DNA"/>
</dbReference>
<dbReference type="InterPro" id="IPR016147">
    <property type="entry name" value="Pili_assmbl_chaperone_N"/>
</dbReference>
<dbReference type="InterPro" id="IPR036316">
    <property type="entry name" value="Pili_assmbl_chap_C_dom_sf"/>
</dbReference>
<sequence>MVLAFSTINLSVSAEQKDPTGISFYVLRVIYPESEKRGVTLRAYNKTSSVYLMQSWIQPVDTDTGNVGLLNSTSTAMPFIITPPLQRFEPGEELVLRIRRTGVELPNDRESVYFISMKAIPGQPVPKDKQITPSVTLTVVTNMKLFYRPEGLPKRGVQEAAVQLKFSQQGDTLIADNPTPFWLTFSHLSIGNYKLNNDQMRLMVPPKGQQQYHLPQATRGDVEWQLIDEEGWNTPGQRQSLTPH</sequence>
<dbReference type="InterPro" id="IPR001829">
    <property type="entry name" value="Pili_assmbl_chaperone_bac"/>
</dbReference>
<dbReference type="PRINTS" id="PR00969">
    <property type="entry name" value="CHAPERONPILI"/>
</dbReference>
<dbReference type="AlphaFoldDB" id="A0AAJ4WDE1"/>
<dbReference type="Gene3D" id="2.60.40.10">
    <property type="entry name" value="Immunoglobulins"/>
    <property type="match status" value="2"/>
</dbReference>
<keyword evidence="6" id="KW-0143">Chaperone</keyword>
<evidence type="ECO:0000256" key="2">
    <source>
        <dbReference type="ARBA" id="ARBA00007399"/>
    </source>
</evidence>
<protein>
    <submittedName>
        <fullName evidence="9">Fimbrial chaperone protein</fullName>
    </submittedName>
</protein>
<dbReference type="InterPro" id="IPR016148">
    <property type="entry name" value="Pili_assmbl_chaperone_C"/>
</dbReference>
<accession>A0AAJ4WDE1</accession>
<comment type="similarity">
    <text evidence="2">Belongs to the periplasmic pilus chaperone family.</text>
</comment>
<evidence type="ECO:0000259" key="8">
    <source>
        <dbReference type="Pfam" id="PF02753"/>
    </source>
</evidence>
<dbReference type="GO" id="GO:0071555">
    <property type="term" value="P:cell wall organization"/>
    <property type="evidence" value="ECO:0007669"/>
    <property type="project" value="InterPro"/>
</dbReference>
<proteinExistence type="inferred from homology"/>
<dbReference type="PANTHER" id="PTHR30251:SF11">
    <property type="entry name" value="CHAPERONE PROTEIN FIMC-RELATED"/>
    <property type="match status" value="1"/>
</dbReference>
<feature type="domain" description="Pili assembly chaperone N-terminal" evidence="7">
    <location>
        <begin position="23"/>
        <end position="152"/>
    </location>
</feature>
<dbReference type="InterPro" id="IPR013783">
    <property type="entry name" value="Ig-like_fold"/>
</dbReference>
<keyword evidence="5" id="KW-0574">Periplasm</keyword>
<dbReference type="SUPFAM" id="SSF49354">
    <property type="entry name" value="PapD-like"/>
    <property type="match status" value="1"/>
</dbReference>
<dbReference type="InterPro" id="IPR050643">
    <property type="entry name" value="Periplasmic_pilus_chap"/>
</dbReference>
<organism evidence="9 10">
    <name type="scientific">Pragia fontium DSM 5563 = ATCC 49100</name>
    <dbReference type="NCBI Taxonomy" id="1122977"/>
    <lineage>
        <taxon>Bacteria</taxon>
        <taxon>Pseudomonadati</taxon>
        <taxon>Pseudomonadota</taxon>
        <taxon>Gammaproteobacteria</taxon>
        <taxon>Enterobacterales</taxon>
        <taxon>Budviciaceae</taxon>
        <taxon>Pragia</taxon>
    </lineage>
</organism>
<dbReference type="Pfam" id="PF00345">
    <property type="entry name" value="PapD_N"/>
    <property type="match status" value="1"/>
</dbReference>
<comment type="subcellular location">
    <subcellularLocation>
        <location evidence="1">Periplasm</location>
    </subcellularLocation>
</comment>
<dbReference type="SUPFAM" id="SSF49584">
    <property type="entry name" value="Periplasmic chaperone C-domain"/>
    <property type="match status" value="1"/>
</dbReference>